<evidence type="ECO:0000313" key="4">
    <source>
        <dbReference type="Proteomes" id="UP000290037"/>
    </source>
</evidence>
<evidence type="ECO:0000313" key="1">
    <source>
        <dbReference type="EMBL" id="RXG31571.1"/>
    </source>
</evidence>
<evidence type="ECO:0000313" key="2">
    <source>
        <dbReference type="EMBL" id="SHH92141.1"/>
    </source>
</evidence>
<dbReference type="OrthoDB" id="1191002at2"/>
<dbReference type="RefSeq" id="WP_072981656.1">
    <property type="nucleotide sequence ID" value="NZ_FQXT01000002.1"/>
</dbReference>
<keyword evidence="4" id="KW-1185">Reference proteome</keyword>
<dbReference type="EMBL" id="QOVN01000001">
    <property type="protein sequence ID" value="RXG31571.1"/>
    <property type="molecule type" value="Genomic_DNA"/>
</dbReference>
<dbReference type="Proteomes" id="UP000290037">
    <property type="component" value="Unassembled WGS sequence"/>
</dbReference>
<reference evidence="2" key="2">
    <citation type="submission" date="2016-11" db="EMBL/GenBank/DDBJ databases">
        <authorList>
            <person name="Jaros S."/>
            <person name="Januszkiewicz K."/>
            <person name="Wedrychowicz H."/>
        </authorList>
    </citation>
    <scope>NUCLEOTIDE SEQUENCE [LARGE SCALE GENOMIC DNA]</scope>
    <source>
        <strain evidence="2">DSM 19859</strain>
    </source>
</reference>
<reference evidence="3" key="1">
    <citation type="submission" date="2016-11" db="EMBL/GenBank/DDBJ databases">
        <authorList>
            <person name="Varghese N."/>
            <person name="Submissions S."/>
        </authorList>
    </citation>
    <scope>NUCLEOTIDE SEQUENCE [LARGE SCALE GENOMIC DNA]</scope>
    <source>
        <strain evidence="3">DSM 19859</strain>
    </source>
</reference>
<reference evidence="1 4" key="3">
    <citation type="submission" date="2018-07" db="EMBL/GenBank/DDBJ databases">
        <title>Leeuwenhoekiella genomics.</title>
        <authorList>
            <person name="Tahon G."/>
            <person name="Willems A."/>
        </authorList>
    </citation>
    <scope>NUCLEOTIDE SEQUENCE [LARGE SCALE GENOMIC DNA]</scope>
    <source>
        <strain evidence="1 4">LMG 24856</strain>
    </source>
</reference>
<evidence type="ECO:0008006" key="5">
    <source>
        <dbReference type="Google" id="ProtNLM"/>
    </source>
</evidence>
<gene>
    <name evidence="1" type="ORF">DSM01_717</name>
    <name evidence="2" type="ORF">SAMN04487999_1425</name>
</gene>
<dbReference type="EMBL" id="FQXT01000002">
    <property type="protein sequence ID" value="SHH92141.1"/>
    <property type="molecule type" value="Genomic_DNA"/>
</dbReference>
<protein>
    <recommendedName>
        <fullName evidence="5">TonB protein C-terminal</fullName>
    </recommendedName>
</protein>
<sequence length="159" mass="17959">MFRFLVLLAIAVCVTGCKDLETKKVSSEVLAEEELKAINMSEVDEYPSFASCDTLEDQNARYQCFKTELALNFQRQLSNKMVIVESELNDTIWLYLSISEVGNLNIDRAEIPDTIALQLPELERWLKDSLDSLPQISAANKRGIPVKTAFKMPVVVKVD</sequence>
<accession>A0A1M5WXC3</accession>
<proteinExistence type="predicted"/>
<organism evidence="2 3">
    <name type="scientific">Leeuwenhoekiella palythoae</name>
    <dbReference type="NCBI Taxonomy" id="573501"/>
    <lineage>
        <taxon>Bacteria</taxon>
        <taxon>Pseudomonadati</taxon>
        <taxon>Bacteroidota</taxon>
        <taxon>Flavobacteriia</taxon>
        <taxon>Flavobacteriales</taxon>
        <taxon>Flavobacteriaceae</taxon>
        <taxon>Leeuwenhoekiella</taxon>
    </lineage>
</organism>
<evidence type="ECO:0000313" key="3">
    <source>
        <dbReference type="Proteomes" id="UP000184240"/>
    </source>
</evidence>
<dbReference type="STRING" id="573501.SAMN04487999_1425"/>
<dbReference type="Proteomes" id="UP000184240">
    <property type="component" value="Unassembled WGS sequence"/>
</dbReference>
<name>A0A1M5WXC3_9FLAO</name>
<dbReference type="AlphaFoldDB" id="A0A1M5WXC3"/>